<feature type="transmembrane region" description="Helical" evidence="6">
    <location>
        <begin position="214"/>
        <end position="234"/>
    </location>
</feature>
<evidence type="ECO:0000313" key="8">
    <source>
        <dbReference type="Proteomes" id="UP000502998"/>
    </source>
</evidence>
<evidence type="ECO:0000313" key="7">
    <source>
        <dbReference type="EMBL" id="BCA84567.1"/>
    </source>
</evidence>
<evidence type="ECO:0000256" key="1">
    <source>
        <dbReference type="ARBA" id="ARBA00004141"/>
    </source>
</evidence>
<dbReference type="GO" id="GO:0005886">
    <property type="term" value="C:plasma membrane"/>
    <property type="evidence" value="ECO:0007669"/>
    <property type="project" value="UniProtKB-SubCell"/>
</dbReference>
<gene>
    <name evidence="7" type="ORF">EsVE80_00900</name>
</gene>
<dbReference type="InterPro" id="IPR051598">
    <property type="entry name" value="TSUP/Inactive_protease-like"/>
</dbReference>
<organism evidence="7 8">
    <name type="scientific">Enterococcus saigonensis</name>
    <dbReference type="NCBI Taxonomy" id="1805431"/>
    <lineage>
        <taxon>Bacteria</taxon>
        <taxon>Bacillati</taxon>
        <taxon>Bacillota</taxon>
        <taxon>Bacilli</taxon>
        <taxon>Lactobacillales</taxon>
        <taxon>Enterococcaceae</taxon>
        <taxon>Enterococcus</taxon>
    </lineage>
</organism>
<evidence type="ECO:0000256" key="3">
    <source>
        <dbReference type="ARBA" id="ARBA00022692"/>
    </source>
</evidence>
<evidence type="ECO:0000256" key="4">
    <source>
        <dbReference type="ARBA" id="ARBA00022989"/>
    </source>
</evidence>
<accession>A0A679INM8</accession>
<dbReference type="InterPro" id="IPR002781">
    <property type="entry name" value="TM_pro_TauE-like"/>
</dbReference>
<feature type="transmembrane region" description="Helical" evidence="6">
    <location>
        <begin position="18"/>
        <end position="36"/>
    </location>
</feature>
<keyword evidence="8" id="KW-1185">Reference proteome</keyword>
<feature type="transmembrane region" description="Helical" evidence="6">
    <location>
        <begin position="115"/>
        <end position="135"/>
    </location>
</feature>
<evidence type="ECO:0000256" key="5">
    <source>
        <dbReference type="ARBA" id="ARBA00023136"/>
    </source>
</evidence>
<feature type="transmembrane region" description="Helical" evidence="6">
    <location>
        <begin position="185"/>
        <end position="202"/>
    </location>
</feature>
<comment type="subcellular location">
    <subcellularLocation>
        <location evidence="6">Cell membrane</location>
        <topology evidence="6">Multi-pass membrane protein</topology>
    </subcellularLocation>
    <subcellularLocation>
        <location evidence="1">Membrane</location>
        <topology evidence="1">Multi-pass membrane protein</topology>
    </subcellularLocation>
</comment>
<dbReference type="PANTHER" id="PTHR43701:SF2">
    <property type="entry name" value="MEMBRANE TRANSPORTER PROTEIN YJNA-RELATED"/>
    <property type="match status" value="1"/>
</dbReference>
<protein>
    <recommendedName>
        <fullName evidence="6">Probable membrane transporter protein</fullName>
    </recommendedName>
</protein>
<evidence type="ECO:0000256" key="6">
    <source>
        <dbReference type="RuleBase" id="RU363041"/>
    </source>
</evidence>
<keyword evidence="5 6" id="KW-0472">Membrane</keyword>
<dbReference type="AlphaFoldDB" id="A0A679INM8"/>
<keyword evidence="4 6" id="KW-1133">Transmembrane helix</keyword>
<proteinExistence type="inferred from homology"/>
<dbReference type="PANTHER" id="PTHR43701">
    <property type="entry name" value="MEMBRANE TRANSPORTER PROTEIN MJ0441-RELATED"/>
    <property type="match status" value="1"/>
</dbReference>
<keyword evidence="6" id="KW-1003">Cell membrane</keyword>
<dbReference type="Pfam" id="PF01925">
    <property type="entry name" value="TauE"/>
    <property type="match status" value="1"/>
</dbReference>
<sequence>MGGGVIIKPVFDLIAQDSVAAISFYSTVAVFTMSLVSTWRQIKNGVHLNWQLVAFISGGAVAGGILGNYIFELLLSWLADESFVQLIQIGLTIITLVFAFLYSRFDWKNYHFNSVLSYFLAGLLLGFLASLLGIGGGPINVSLLMLLFSIPIKEATVYSLATIFFSQLAKILTITFSVGFARYDLTMLAFVIPAAILGGLLGSKLSNILSPKKVTFVFQCVILLVLVINLYNGWQVFV</sequence>
<feature type="transmembrane region" description="Helical" evidence="6">
    <location>
        <begin position="83"/>
        <end position="103"/>
    </location>
</feature>
<dbReference type="EMBL" id="AP022822">
    <property type="protein sequence ID" value="BCA84567.1"/>
    <property type="molecule type" value="Genomic_DNA"/>
</dbReference>
<comment type="similarity">
    <text evidence="2 6">Belongs to the 4-toluene sulfonate uptake permease (TSUP) (TC 2.A.102) family.</text>
</comment>
<feature type="transmembrane region" description="Helical" evidence="6">
    <location>
        <begin position="48"/>
        <end position="71"/>
    </location>
</feature>
<evidence type="ECO:0000256" key="2">
    <source>
        <dbReference type="ARBA" id="ARBA00009142"/>
    </source>
</evidence>
<dbReference type="Proteomes" id="UP000502998">
    <property type="component" value="Chromosome"/>
</dbReference>
<keyword evidence="3 6" id="KW-0812">Transmembrane</keyword>
<reference evidence="7 8" key="1">
    <citation type="submission" date="2020-02" db="EMBL/GenBank/DDBJ databases">
        <title>Characterization of vanA genotype vancomycin-resistant Enterococcus saigonensis VE80.</title>
        <authorList>
            <person name="Harada T."/>
            <person name="Motooka D."/>
            <person name="Nakamura S."/>
            <person name="Yamamoto Y."/>
            <person name="Kawahara R."/>
            <person name="Kawatsu K."/>
        </authorList>
    </citation>
    <scope>NUCLEOTIDE SEQUENCE [LARGE SCALE GENOMIC DNA]</scope>
    <source>
        <strain evidence="7 8">VE80</strain>
    </source>
</reference>
<name>A0A679INM8_9ENTE</name>
<dbReference type="KEGG" id="esg:EsVE80_00900"/>